<keyword evidence="3 9" id="KW-0645">Protease</keyword>
<dbReference type="AlphaFoldDB" id="A0A2N6RWZ0"/>
<comment type="caution">
    <text evidence="9">Lacks conserved residue(s) required for the propagation of feature annotation.</text>
</comment>
<comment type="subcellular location">
    <subcellularLocation>
        <location evidence="9">Cell membrane</location>
        <topology evidence="9">Multi-pass membrane protein</topology>
    </subcellularLocation>
</comment>
<comment type="similarity">
    <text evidence="1 9 10">Belongs to the peptidase A8 family.</text>
</comment>
<evidence type="ECO:0000256" key="7">
    <source>
        <dbReference type="ARBA" id="ARBA00022989"/>
    </source>
</evidence>
<keyword evidence="7 9" id="KW-1133">Transmembrane helix</keyword>
<dbReference type="HAMAP" id="MF_00161">
    <property type="entry name" value="LspA"/>
    <property type="match status" value="1"/>
</dbReference>
<dbReference type="GeneID" id="98326560"/>
<dbReference type="PANTHER" id="PTHR33695">
    <property type="entry name" value="LIPOPROTEIN SIGNAL PEPTIDASE"/>
    <property type="match status" value="1"/>
</dbReference>
<protein>
    <recommendedName>
        <fullName evidence="9">Lipoprotein signal peptidase</fullName>
        <ecNumber evidence="9">3.4.23.36</ecNumber>
    </recommendedName>
    <alternativeName>
        <fullName evidence="9">Prolipoprotein signal peptidase</fullName>
    </alternativeName>
    <alternativeName>
        <fullName evidence="9">Signal peptidase II</fullName>
        <shortName evidence="9">SPase II</shortName>
    </alternativeName>
</protein>
<feature type="transmembrane region" description="Helical" evidence="9">
    <location>
        <begin position="89"/>
        <end position="107"/>
    </location>
</feature>
<feature type="transmembrane region" description="Helical" evidence="9">
    <location>
        <begin position="127"/>
        <end position="152"/>
    </location>
</feature>
<dbReference type="PANTHER" id="PTHR33695:SF1">
    <property type="entry name" value="LIPOPROTEIN SIGNAL PEPTIDASE"/>
    <property type="match status" value="1"/>
</dbReference>
<reference evidence="12 13" key="1">
    <citation type="submission" date="2017-09" db="EMBL/GenBank/DDBJ databases">
        <title>Bacterial strain isolated from the female urinary microbiota.</title>
        <authorList>
            <person name="Thomas-White K."/>
            <person name="Kumar N."/>
            <person name="Forster S."/>
            <person name="Putonti C."/>
            <person name="Lawley T."/>
            <person name="Wolfe A.J."/>
        </authorList>
    </citation>
    <scope>NUCLEOTIDE SEQUENCE [LARGE SCALE GENOMIC DNA]</scope>
    <source>
        <strain evidence="12 13">UMB1686</strain>
    </source>
</reference>
<feature type="region of interest" description="Disordered" evidence="11">
    <location>
        <begin position="159"/>
        <end position="199"/>
    </location>
</feature>
<keyword evidence="2 9" id="KW-1003">Cell membrane</keyword>
<comment type="pathway">
    <text evidence="9">Protein modification; lipoprotein biosynthesis (signal peptide cleavage).</text>
</comment>
<evidence type="ECO:0000256" key="5">
    <source>
        <dbReference type="ARBA" id="ARBA00022750"/>
    </source>
</evidence>
<evidence type="ECO:0000313" key="13">
    <source>
        <dbReference type="Proteomes" id="UP000235771"/>
    </source>
</evidence>
<dbReference type="GO" id="GO:0005886">
    <property type="term" value="C:plasma membrane"/>
    <property type="evidence" value="ECO:0007669"/>
    <property type="project" value="UniProtKB-SubCell"/>
</dbReference>
<evidence type="ECO:0000256" key="1">
    <source>
        <dbReference type="ARBA" id="ARBA00006139"/>
    </source>
</evidence>
<evidence type="ECO:0000256" key="6">
    <source>
        <dbReference type="ARBA" id="ARBA00022801"/>
    </source>
</evidence>
<dbReference type="Pfam" id="PF01252">
    <property type="entry name" value="Peptidase_A8"/>
    <property type="match status" value="1"/>
</dbReference>
<evidence type="ECO:0000256" key="3">
    <source>
        <dbReference type="ARBA" id="ARBA00022670"/>
    </source>
</evidence>
<feature type="active site" evidence="9">
    <location>
        <position position="136"/>
    </location>
</feature>
<dbReference type="EMBL" id="PNGV01000001">
    <property type="protein sequence ID" value="PMC42634.1"/>
    <property type="molecule type" value="Genomic_DNA"/>
</dbReference>
<comment type="catalytic activity">
    <reaction evidence="9">
        <text>Release of signal peptides from bacterial membrane prolipoproteins. Hydrolyzes -Xaa-Yaa-Zaa-|-(S,diacylglyceryl)Cys-, in which Xaa is hydrophobic (preferably Leu), and Yaa (Ala or Ser) and Zaa (Gly or Ala) have small, neutral side chains.</text>
        <dbReference type="EC" id="3.4.23.36"/>
    </reaction>
</comment>
<name>A0A2N6RWZ0_9BIFI</name>
<evidence type="ECO:0000256" key="9">
    <source>
        <dbReference type="HAMAP-Rule" id="MF_00161"/>
    </source>
</evidence>
<evidence type="ECO:0000256" key="2">
    <source>
        <dbReference type="ARBA" id="ARBA00022475"/>
    </source>
</evidence>
<evidence type="ECO:0000256" key="10">
    <source>
        <dbReference type="RuleBase" id="RU004181"/>
    </source>
</evidence>
<comment type="function">
    <text evidence="9">This protein specifically catalyzes the removal of signal peptides from prolipoproteins.</text>
</comment>
<feature type="transmembrane region" description="Helical" evidence="9">
    <location>
        <begin position="56"/>
        <end position="82"/>
    </location>
</feature>
<organism evidence="12 13">
    <name type="scientific">Gardnerella greenwoodii</name>
    <dbReference type="NCBI Taxonomy" id="2914925"/>
    <lineage>
        <taxon>Bacteria</taxon>
        <taxon>Bacillati</taxon>
        <taxon>Actinomycetota</taxon>
        <taxon>Actinomycetes</taxon>
        <taxon>Bifidobacteriales</taxon>
        <taxon>Bifidobacteriaceae</taxon>
        <taxon>Gardnerella</taxon>
    </lineage>
</organism>
<dbReference type="RefSeq" id="WP_102694557.1">
    <property type="nucleotide sequence ID" value="NZ_JAKNCL010000002.1"/>
</dbReference>
<feature type="compositionally biased region" description="Acidic residues" evidence="11">
    <location>
        <begin position="161"/>
        <end position="170"/>
    </location>
</feature>
<evidence type="ECO:0000256" key="11">
    <source>
        <dbReference type="SAM" id="MobiDB-lite"/>
    </source>
</evidence>
<feature type="compositionally biased region" description="Polar residues" evidence="11">
    <location>
        <begin position="173"/>
        <end position="192"/>
    </location>
</feature>
<dbReference type="EC" id="3.4.23.36" evidence="9"/>
<keyword evidence="8 9" id="KW-0472">Membrane</keyword>
<proteinExistence type="inferred from homology"/>
<comment type="caution">
    <text evidence="12">The sequence shown here is derived from an EMBL/GenBank/DDBJ whole genome shotgun (WGS) entry which is preliminary data.</text>
</comment>
<accession>A0A2N6RWZ0</accession>
<keyword evidence="5 9" id="KW-0064">Aspartyl protease</keyword>
<evidence type="ECO:0000256" key="8">
    <source>
        <dbReference type="ARBA" id="ARBA00023136"/>
    </source>
</evidence>
<feature type="active site" evidence="9">
    <location>
        <position position="123"/>
    </location>
</feature>
<keyword evidence="13" id="KW-1185">Reference proteome</keyword>
<dbReference type="UniPathway" id="UPA00665"/>
<keyword evidence="6 9" id="KW-0378">Hydrolase</keyword>
<evidence type="ECO:0000256" key="4">
    <source>
        <dbReference type="ARBA" id="ARBA00022692"/>
    </source>
</evidence>
<dbReference type="GO" id="GO:0004190">
    <property type="term" value="F:aspartic-type endopeptidase activity"/>
    <property type="evidence" value="ECO:0007669"/>
    <property type="project" value="UniProtKB-UniRule"/>
</dbReference>
<dbReference type="InterPro" id="IPR001872">
    <property type="entry name" value="Peptidase_A8"/>
</dbReference>
<keyword evidence="4 9" id="KW-0812">Transmembrane</keyword>
<gene>
    <name evidence="9" type="primary">lspA</name>
    <name evidence="12" type="ORF">CJ216_00515</name>
</gene>
<dbReference type="Proteomes" id="UP000235771">
    <property type="component" value="Unassembled WGS sequence"/>
</dbReference>
<evidence type="ECO:0000313" key="12">
    <source>
        <dbReference type="EMBL" id="PMC42634.1"/>
    </source>
</evidence>
<dbReference type="GO" id="GO:0006508">
    <property type="term" value="P:proteolysis"/>
    <property type="evidence" value="ECO:0007669"/>
    <property type="project" value="UniProtKB-KW"/>
</dbReference>
<sequence>MKRLRTRVAVFALIVIVGLVVDRLSKLWALSALQYGKQIVCIPNSLMLSLVRNGGASFGLGSGLTSFISIVAILACVAMLAAVRRTKSLQWTIVLSLAFSGAFGNLIDRAIYAEHFLDGKVVDFINYGWSVGNVADIILAVAGIWFVGLILFETPFKPGESDYESSDESASENTSEGTVANAAKNTSESTVENTDESNN</sequence>
<dbReference type="PRINTS" id="PR00781">
    <property type="entry name" value="LIPOSIGPTASE"/>
</dbReference>